<dbReference type="EMBL" id="ATJV01000002">
    <property type="protein sequence ID" value="EPZ17148.1"/>
    <property type="molecule type" value="Genomic_DNA"/>
</dbReference>
<keyword evidence="2" id="KW-1185">Reference proteome</keyword>
<reference evidence="1 2" key="1">
    <citation type="submission" date="2013-06" db="EMBL/GenBank/DDBJ databases">
        <title>Draft genome sequence of Thauera terpenica.</title>
        <authorList>
            <person name="Liu B."/>
            <person name="Frostegard A.H."/>
            <person name="Shapleigh J.P."/>
        </authorList>
    </citation>
    <scope>NUCLEOTIDE SEQUENCE [LARGE SCALE GENOMIC DNA]</scope>
    <source>
        <strain evidence="1 2">58Eu</strain>
    </source>
</reference>
<name>T0B303_9RHOO</name>
<dbReference type="AlphaFoldDB" id="T0B303"/>
<proteinExistence type="predicted"/>
<gene>
    <name evidence="1" type="ORF">M622_09360</name>
</gene>
<accession>T0B303</accession>
<comment type="caution">
    <text evidence="1">The sequence shown here is derived from an EMBL/GenBank/DDBJ whole genome shotgun (WGS) entry which is preliminary data.</text>
</comment>
<evidence type="ECO:0000313" key="1">
    <source>
        <dbReference type="EMBL" id="EPZ17148.1"/>
    </source>
</evidence>
<evidence type="ECO:0000313" key="2">
    <source>
        <dbReference type="Proteomes" id="UP000015455"/>
    </source>
</evidence>
<protein>
    <submittedName>
        <fullName evidence="1">Uncharacterized protein</fullName>
    </submittedName>
</protein>
<organism evidence="1 2">
    <name type="scientific">Thauera terpenica 58Eu</name>
    <dbReference type="NCBI Taxonomy" id="1348657"/>
    <lineage>
        <taxon>Bacteria</taxon>
        <taxon>Pseudomonadati</taxon>
        <taxon>Pseudomonadota</taxon>
        <taxon>Betaproteobacteria</taxon>
        <taxon>Rhodocyclales</taxon>
        <taxon>Zoogloeaceae</taxon>
        <taxon>Thauera</taxon>
    </lineage>
</organism>
<dbReference type="Proteomes" id="UP000015455">
    <property type="component" value="Unassembled WGS sequence"/>
</dbReference>
<sequence>MLAWSTISLAMCLTSQVGLLVLRSKGLAYLLSGTRTSRAID</sequence>